<protein>
    <submittedName>
        <fullName evidence="6">Protein N-acetyltransferase, RimJ/RimL family</fullName>
    </submittedName>
</protein>
<accession>A0A1H6DXM0</accession>
<dbReference type="PANTHER" id="PTHR43792">
    <property type="entry name" value="GNAT FAMILY, PUTATIVE (AFU_ORTHOLOGUE AFUA_3G00765)-RELATED-RELATED"/>
    <property type="match status" value="1"/>
</dbReference>
<dbReference type="PROSITE" id="PS51186">
    <property type="entry name" value="GNAT"/>
    <property type="match status" value="1"/>
</dbReference>
<keyword evidence="1 6" id="KW-0808">Transferase</keyword>
<dbReference type="GO" id="GO:0008999">
    <property type="term" value="F:protein-N-terminal-alanine acetyltransferase activity"/>
    <property type="evidence" value="ECO:0007669"/>
    <property type="project" value="TreeGrafter"/>
</dbReference>
<dbReference type="Pfam" id="PF13302">
    <property type="entry name" value="Acetyltransf_3"/>
    <property type="match status" value="1"/>
</dbReference>
<dbReference type="InterPro" id="IPR051531">
    <property type="entry name" value="N-acetyltransferase"/>
</dbReference>
<dbReference type="CDD" id="cd04301">
    <property type="entry name" value="NAT_SF"/>
    <property type="match status" value="1"/>
</dbReference>
<dbReference type="AlphaFoldDB" id="A0A1H6DXM0"/>
<keyword evidence="2" id="KW-0012">Acyltransferase</keyword>
<organism evidence="6 7">
    <name type="scientific">Actinacidiphila yanglinensis</name>
    <dbReference type="NCBI Taxonomy" id="310779"/>
    <lineage>
        <taxon>Bacteria</taxon>
        <taxon>Bacillati</taxon>
        <taxon>Actinomycetota</taxon>
        <taxon>Actinomycetes</taxon>
        <taxon>Kitasatosporales</taxon>
        <taxon>Streptomycetaceae</taxon>
        <taxon>Actinacidiphila</taxon>
    </lineage>
</organism>
<dbReference type="GO" id="GO:0005737">
    <property type="term" value="C:cytoplasm"/>
    <property type="evidence" value="ECO:0007669"/>
    <property type="project" value="TreeGrafter"/>
</dbReference>
<evidence type="ECO:0000313" key="7">
    <source>
        <dbReference type="Proteomes" id="UP000236754"/>
    </source>
</evidence>
<gene>
    <name evidence="6" type="ORF">SAMN05216223_12089</name>
</gene>
<dbReference type="Proteomes" id="UP000236754">
    <property type="component" value="Unassembled WGS sequence"/>
</dbReference>
<name>A0A1H6DXM0_9ACTN</name>
<dbReference type="InterPro" id="IPR000182">
    <property type="entry name" value="GNAT_dom"/>
</dbReference>
<feature type="domain" description="N-acetyltransferase" evidence="5">
    <location>
        <begin position="65"/>
        <end position="221"/>
    </location>
</feature>
<evidence type="ECO:0000256" key="2">
    <source>
        <dbReference type="ARBA" id="ARBA00023315"/>
    </source>
</evidence>
<comment type="similarity">
    <text evidence="3">Belongs to the acetyltransferase family. RimJ subfamily.</text>
</comment>
<dbReference type="EMBL" id="FNVU01000020">
    <property type="protein sequence ID" value="SEG89463.1"/>
    <property type="molecule type" value="Genomic_DNA"/>
</dbReference>
<evidence type="ECO:0000259" key="5">
    <source>
        <dbReference type="PROSITE" id="PS51186"/>
    </source>
</evidence>
<evidence type="ECO:0000256" key="1">
    <source>
        <dbReference type="ARBA" id="ARBA00022679"/>
    </source>
</evidence>
<sequence length="235" mass="25020">MPGPPTCPARGHARPAGVPGLLPGPRARPVAGRTWTVRGSAYGAGMSGEQASEGGTGAAPAPAAVRLREWAEDDLWVLRRTNAPEMTAHLGGPESEAQLSVRHERYLRLDGDGGRMFVVVAGPDDEVVGSIGFWGRVRREEEVYETGWGVFPEYQGRGIAVAAARAVTARAAATGSRLHLHAYPSVGHPASNAVCRRAGFSLLGEVAFEYPKGHPMTCNDWRIELTPADTRPAPR</sequence>
<reference evidence="6 7" key="1">
    <citation type="submission" date="2016-10" db="EMBL/GenBank/DDBJ databases">
        <authorList>
            <person name="de Groot N.N."/>
        </authorList>
    </citation>
    <scope>NUCLEOTIDE SEQUENCE [LARGE SCALE GENOMIC DNA]</scope>
    <source>
        <strain evidence="6 7">CGMCC 4.2023</strain>
    </source>
</reference>
<proteinExistence type="inferred from homology"/>
<evidence type="ECO:0000256" key="3">
    <source>
        <dbReference type="ARBA" id="ARBA00038502"/>
    </source>
</evidence>
<dbReference type="Gene3D" id="3.40.630.30">
    <property type="match status" value="1"/>
</dbReference>
<dbReference type="InterPro" id="IPR016181">
    <property type="entry name" value="Acyl_CoA_acyltransferase"/>
</dbReference>
<feature type="region of interest" description="Disordered" evidence="4">
    <location>
        <begin position="1"/>
        <end position="30"/>
    </location>
</feature>
<dbReference type="SUPFAM" id="SSF55729">
    <property type="entry name" value="Acyl-CoA N-acyltransferases (Nat)"/>
    <property type="match status" value="1"/>
</dbReference>
<dbReference type="PANTHER" id="PTHR43792:SF8">
    <property type="entry name" value="[RIBOSOMAL PROTEIN US5]-ALANINE N-ACETYLTRANSFERASE"/>
    <property type="match status" value="1"/>
</dbReference>
<evidence type="ECO:0000313" key="6">
    <source>
        <dbReference type="EMBL" id="SEG89463.1"/>
    </source>
</evidence>
<evidence type="ECO:0000256" key="4">
    <source>
        <dbReference type="SAM" id="MobiDB-lite"/>
    </source>
</evidence>
<keyword evidence="7" id="KW-1185">Reference proteome</keyword>